<organism evidence="2 3">
    <name type="scientific">Bosea thiooxidans</name>
    <dbReference type="NCBI Taxonomy" id="53254"/>
    <lineage>
        <taxon>Bacteria</taxon>
        <taxon>Pseudomonadati</taxon>
        <taxon>Pseudomonadota</taxon>
        <taxon>Alphaproteobacteria</taxon>
        <taxon>Hyphomicrobiales</taxon>
        <taxon>Boseaceae</taxon>
        <taxon>Bosea</taxon>
    </lineage>
</organism>
<dbReference type="RefSeq" id="WP_197282487.1">
    <property type="nucleotide sequence ID" value="NZ_FUYX01000007.1"/>
</dbReference>
<gene>
    <name evidence="2" type="ORF">SAMN05660750_02975</name>
</gene>
<dbReference type="GO" id="GO:0006275">
    <property type="term" value="P:regulation of DNA replication"/>
    <property type="evidence" value="ECO:0007669"/>
    <property type="project" value="InterPro"/>
</dbReference>
<evidence type="ECO:0000259" key="1">
    <source>
        <dbReference type="SMART" id="SM00760"/>
    </source>
</evidence>
<name>A0A1T5F458_9HYPH</name>
<feature type="domain" description="Chromosomal replication initiator DnaA C-terminal" evidence="1">
    <location>
        <begin position="17"/>
        <end position="86"/>
    </location>
</feature>
<dbReference type="InterPro" id="IPR013159">
    <property type="entry name" value="DnaA_C"/>
</dbReference>
<sequence length="122" mass="13181">MNNQVIQRQMTQRAAVGARLVETAVAAVARVPVPLLRARTRGGKAAALARQTAMYLAHVGFGFSLTRVGICFGRDRTTVRHACERIEDRRDDPALEFGLDALQAALQAAMLRLDAGPGRAGR</sequence>
<reference evidence="2 3" key="1">
    <citation type="submission" date="2017-02" db="EMBL/GenBank/DDBJ databases">
        <authorList>
            <person name="Peterson S.W."/>
        </authorList>
    </citation>
    <scope>NUCLEOTIDE SEQUENCE [LARGE SCALE GENOMIC DNA]</scope>
    <source>
        <strain evidence="2 3">DSM 9653</strain>
    </source>
</reference>
<dbReference type="GO" id="GO:0005524">
    <property type="term" value="F:ATP binding"/>
    <property type="evidence" value="ECO:0007669"/>
    <property type="project" value="InterPro"/>
</dbReference>
<dbReference type="CDD" id="cd06571">
    <property type="entry name" value="Bac_DnaA_C"/>
    <property type="match status" value="1"/>
</dbReference>
<evidence type="ECO:0000313" key="2">
    <source>
        <dbReference type="EMBL" id="SKB90985.1"/>
    </source>
</evidence>
<protein>
    <submittedName>
        <fullName evidence="2">DnaA protein helix-turn-helix</fullName>
    </submittedName>
</protein>
<dbReference type="Gene3D" id="1.10.1750.10">
    <property type="match status" value="1"/>
</dbReference>
<dbReference type="Proteomes" id="UP000190130">
    <property type="component" value="Unassembled WGS sequence"/>
</dbReference>
<dbReference type="GO" id="GO:0043565">
    <property type="term" value="F:sequence-specific DNA binding"/>
    <property type="evidence" value="ECO:0007669"/>
    <property type="project" value="InterPro"/>
</dbReference>
<dbReference type="SMART" id="SM00760">
    <property type="entry name" value="Bac_DnaA_C"/>
    <property type="match status" value="1"/>
</dbReference>
<dbReference type="AlphaFoldDB" id="A0A1T5F458"/>
<proteinExistence type="predicted"/>
<dbReference type="InterPro" id="IPR010921">
    <property type="entry name" value="Trp_repressor/repl_initiator"/>
</dbReference>
<evidence type="ECO:0000313" key="3">
    <source>
        <dbReference type="Proteomes" id="UP000190130"/>
    </source>
</evidence>
<dbReference type="Pfam" id="PF08299">
    <property type="entry name" value="Bac_DnaA_C"/>
    <property type="match status" value="1"/>
</dbReference>
<dbReference type="SUPFAM" id="SSF48295">
    <property type="entry name" value="TrpR-like"/>
    <property type="match status" value="1"/>
</dbReference>
<dbReference type="EMBL" id="FUYX01000007">
    <property type="protein sequence ID" value="SKB90985.1"/>
    <property type="molecule type" value="Genomic_DNA"/>
</dbReference>
<dbReference type="GO" id="GO:0006270">
    <property type="term" value="P:DNA replication initiation"/>
    <property type="evidence" value="ECO:0007669"/>
    <property type="project" value="InterPro"/>
</dbReference>
<accession>A0A1T5F458</accession>